<feature type="domain" description="AAA+ ATPase" evidence="1">
    <location>
        <begin position="157"/>
        <end position="320"/>
    </location>
</feature>
<dbReference type="Pfam" id="PF13401">
    <property type="entry name" value="AAA_22"/>
    <property type="match status" value="1"/>
</dbReference>
<organism evidence="2 3">
    <name type="scientific">Laspinema olomoucense D3b</name>
    <dbReference type="NCBI Taxonomy" id="2953688"/>
    <lineage>
        <taxon>Bacteria</taxon>
        <taxon>Bacillati</taxon>
        <taxon>Cyanobacteriota</taxon>
        <taxon>Cyanophyceae</taxon>
        <taxon>Oscillatoriophycideae</taxon>
        <taxon>Oscillatoriales</taxon>
        <taxon>Laspinemataceae</taxon>
        <taxon>Laspinema</taxon>
        <taxon>Laspinema olomoucense</taxon>
    </lineage>
</organism>
<dbReference type="SMART" id="SM00382">
    <property type="entry name" value="AAA"/>
    <property type="match status" value="1"/>
</dbReference>
<dbReference type="PANTHER" id="PTHR47691">
    <property type="entry name" value="REGULATOR-RELATED"/>
    <property type="match status" value="1"/>
</dbReference>
<dbReference type="Pfam" id="PF26355">
    <property type="entry name" value="HTH_VMAP-M9"/>
    <property type="match status" value="1"/>
</dbReference>
<dbReference type="Gene3D" id="3.40.50.300">
    <property type="entry name" value="P-loop containing nucleotide triphosphate hydrolases"/>
    <property type="match status" value="1"/>
</dbReference>
<protein>
    <submittedName>
        <fullName evidence="2">ATP-binding protein</fullName>
    </submittedName>
</protein>
<proteinExistence type="predicted"/>
<dbReference type="InterPro" id="IPR027417">
    <property type="entry name" value="P-loop_NTPase"/>
</dbReference>
<accession>A0ABT2N6W9</accession>
<dbReference type="InterPro" id="IPR058651">
    <property type="entry name" value="HTH_VMAP-M9"/>
</dbReference>
<reference evidence="2 3" key="1">
    <citation type="journal article" date="2022" name="Front. Microbiol.">
        <title>High genomic differentiation and limited gene flow indicate recent cryptic speciation within the genus Laspinema (cyanobacteria).</title>
        <authorList>
            <person name="Stanojkovic A."/>
            <person name="Skoupy S."/>
            <person name="Skaloud P."/>
            <person name="Dvorak P."/>
        </authorList>
    </citation>
    <scope>NUCLEOTIDE SEQUENCE [LARGE SCALE GENOMIC DNA]</scope>
    <source>
        <strain evidence="2 3">D3b</strain>
    </source>
</reference>
<comment type="caution">
    <text evidence="2">The sequence shown here is derived from an EMBL/GenBank/DDBJ whole genome shotgun (WGS) entry which is preliminary data.</text>
</comment>
<keyword evidence="3" id="KW-1185">Reference proteome</keyword>
<dbReference type="PANTHER" id="PTHR47691:SF3">
    <property type="entry name" value="HTH-TYPE TRANSCRIPTIONAL REGULATOR RV0890C-RELATED"/>
    <property type="match status" value="1"/>
</dbReference>
<evidence type="ECO:0000313" key="3">
    <source>
        <dbReference type="Proteomes" id="UP001525961"/>
    </source>
</evidence>
<evidence type="ECO:0000313" key="2">
    <source>
        <dbReference type="EMBL" id="MCT7978442.1"/>
    </source>
</evidence>
<dbReference type="RefSeq" id="WP_261201001.1">
    <property type="nucleotide sequence ID" value="NZ_JAMXFA010000014.1"/>
</dbReference>
<dbReference type="InterPro" id="IPR003593">
    <property type="entry name" value="AAA+_ATPase"/>
</dbReference>
<keyword evidence="2" id="KW-0547">Nucleotide-binding</keyword>
<dbReference type="EMBL" id="JAMXFA010000014">
    <property type="protein sequence ID" value="MCT7978442.1"/>
    <property type="molecule type" value="Genomic_DNA"/>
</dbReference>
<dbReference type="Proteomes" id="UP001525961">
    <property type="component" value="Unassembled WGS sequence"/>
</dbReference>
<dbReference type="PRINTS" id="PR00364">
    <property type="entry name" value="DISEASERSIST"/>
</dbReference>
<dbReference type="GO" id="GO:0005524">
    <property type="term" value="F:ATP binding"/>
    <property type="evidence" value="ECO:0007669"/>
    <property type="project" value="UniProtKB-KW"/>
</dbReference>
<name>A0ABT2N6W9_9CYAN</name>
<sequence>MNITEVLNLADELVFAQTGKHLDYLQEAILQGTVEGQTYSKIAEETYASEGYVRDVGSDLWKILSEGLGKEVSKANFRSVLNKSIKFHVSSTTVKNFVGINNVNICPEHSRSPTQPQQPQATPTALRLDLGNAPELFNFYGRTEELATLDRWIIQERCRLIALLGLNGIGKTTLALRLIDQIKSQFDYVIYRSLRYCPSLSTTLTNLRAAFSPDSEGPNTLETQLTDLIAHLRQFRCLIVLDDMQMLFAGGKLAGQYQSGYEDYQDCFKAIAQVNHQSCLMLLSWEKPLMVSTLESENLPIRSFLLGSLGASATGILRDNKLLDEPNWDELINLYQGNPLWLVQTAGLIREVFAGRVSDFLAYKTVILCEPLQEDLAGQFHRLTAQELAVMGQLSQEAEPVCLAQLLHLTQFSPNECFNLIQSLSRRFFVGSQEQEGVRRFFLNPVLKEAVKNWRASATADRL</sequence>
<dbReference type="SUPFAM" id="SSF52540">
    <property type="entry name" value="P-loop containing nucleoside triphosphate hydrolases"/>
    <property type="match status" value="1"/>
</dbReference>
<keyword evidence="2" id="KW-0067">ATP-binding</keyword>
<gene>
    <name evidence="2" type="ORF">NG792_12055</name>
</gene>
<dbReference type="InterPro" id="IPR049945">
    <property type="entry name" value="AAA_22"/>
</dbReference>
<evidence type="ECO:0000259" key="1">
    <source>
        <dbReference type="SMART" id="SM00382"/>
    </source>
</evidence>